<proteinExistence type="predicted"/>
<organism evidence="1 2">
    <name type="scientific">Trachymyrmex cornetzi</name>
    <dbReference type="NCBI Taxonomy" id="471704"/>
    <lineage>
        <taxon>Eukaryota</taxon>
        <taxon>Metazoa</taxon>
        <taxon>Ecdysozoa</taxon>
        <taxon>Arthropoda</taxon>
        <taxon>Hexapoda</taxon>
        <taxon>Insecta</taxon>
        <taxon>Pterygota</taxon>
        <taxon>Neoptera</taxon>
        <taxon>Endopterygota</taxon>
        <taxon>Hymenoptera</taxon>
        <taxon>Apocrita</taxon>
        <taxon>Aculeata</taxon>
        <taxon>Formicoidea</taxon>
        <taxon>Formicidae</taxon>
        <taxon>Myrmicinae</taxon>
        <taxon>Trachymyrmex</taxon>
    </lineage>
</organism>
<keyword evidence="2" id="KW-1185">Reference proteome</keyword>
<gene>
    <name evidence="1" type="ORF">ALC57_04347</name>
</gene>
<evidence type="ECO:0000313" key="1">
    <source>
        <dbReference type="EMBL" id="KYN23237.1"/>
    </source>
</evidence>
<accession>A0A151JCU5</accession>
<reference evidence="1 2" key="1">
    <citation type="submission" date="2015-09" db="EMBL/GenBank/DDBJ databases">
        <title>Trachymyrmex cornetzi WGS genome.</title>
        <authorList>
            <person name="Nygaard S."/>
            <person name="Hu H."/>
            <person name="Boomsma J."/>
            <person name="Zhang G."/>
        </authorList>
    </citation>
    <scope>NUCLEOTIDE SEQUENCE [LARGE SCALE GENOMIC DNA]</scope>
    <source>
        <strain evidence="1">Tcor2-1</strain>
        <tissue evidence="1">Whole body</tissue>
    </source>
</reference>
<dbReference type="AlphaFoldDB" id="A0A151JCU5"/>
<evidence type="ECO:0000313" key="2">
    <source>
        <dbReference type="Proteomes" id="UP000078492"/>
    </source>
</evidence>
<dbReference type="Proteomes" id="UP000078492">
    <property type="component" value="Unassembled WGS sequence"/>
</dbReference>
<dbReference type="EMBL" id="KQ979044">
    <property type="protein sequence ID" value="KYN23237.1"/>
    <property type="molecule type" value="Genomic_DNA"/>
</dbReference>
<sequence length="306" mass="35119">MIQSNPDVDQFSLTNLILQFQVENEGVSIPTVKWLKKQLLLHVSEDIFIADNNGQETIICRRKAGNRIVIKHFQESITEINPLSEEQEHARILKEAATIIINELNKKIFDVNMYPVPDTFFNNLDDYIPESLFTFLRILITHEKINMHDWHKKITAIAHNIISAMFPRKLISPLQLGLAVTLYHRFGSKDLIDILSSLGFCASYGKVLLFQASAIQFQKEPVLQQCFGQFAFDNADHNVCTIDGTFHCMGGIQIIVPHSAIQHHCIPKLNKLPKSHTFIKEGVESIKYFETHPDKRLEDLQFENLK</sequence>
<protein>
    <submittedName>
        <fullName evidence="1">Uncharacterized protein</fullName>
    </submittedName>
</protein>
<name>A0A151JCU5_9HYME</name>